<dbReference type="InterPro" id="IPR001387">
    <property type="entry name" value="Cro/C1-type_HTH"/>
</dbReference>
<evidence type="ECO:0000259" key="2">
    <source>
        <dbReference type="Pfam" id="PF17765"/>
    </source>
</evidence>
<dbReference type="PANTHER" id="PTHR35010:SF2">
    <property type="entry name" value="BLL4672 PROTEIN"/>
    <property type="match status" value="1"/>
</dbReference>
<dbReference type="PANTHER" id="PTHR35010">
    <property type="entry name" value="BLL4672 PROTEIN-RELATED"/>
    <property type="match status" value="1"/>
</dbReference>
<dbReference type="Gene3D" id="3.30.450.180">
    <property type="match status" value="1"/>
</dbReference>
<feature type="compositionally biased region" description="Basic and acidic residues" evidence="1">
    <location>
        <begin position="182"/>
        <end position="200"/>
    </location>
</feature>
<dbReference type="Pfam" id="PF17765">
    <property type="entry name" value="MLTR_LBD"/>
    <property type="match status" value="1"/>
</dbReference>
<feature type="compositionally biased region" description="Basic residues" evidence="1">
    <location>
        <begin position="228"/>
        <end position="254"/>
    </location>
</feature>
<gene>
    <name evidence="3" type="ORF">ABQ292_21030</name>
</gene>
<accession>A0ABV3XM33</accession>
<dbReference type="SUPFAM" id="SSF47413">
    <property type="entry name" value="lambda repressor-like DNA-binding domains"/>
    <property type="match status" value="1"/>
</dbReference>
<keyword evidence="4" id="KW-1185">Reference proteome</keyword>
<feature type="domain" description="MmyB-like transcription regulator ligand binding" evidence="2">
    <location>
        <begin position="111"/>
        <end position="190"/>
    </location>
</feature>
<dbReference type="CDD" id="cd00093">
    <property type="entry name" value="HTH_XRE"/>
    <property type="match status" value="1"/>
</dbReference>
<dbReference type="RefSeq" id="WP_369209663.1">
    <property type="nucleotide sequence ID" value="NZ_JBFNXQ010000090.1"/>
</dbReference>
<evidence type="ECO:0000313" key="3">
    <source>
        <dbReference type="EMBL" id="MEX5720845.1"/>
    </source>
</evidence>
<sequence length="254" mass="28064">MDADQLRAEVRDFLVTRRGRITPAEAGLPVHGGLRRVSGLRREELAMLAGLSVEYCARLERGNLRGVSEAVLEALTRALRLGDAERAHLYDLARAANASAGARRAAVPQQVRPGVQRILDAMTAPALVSNARMDYLAANRLGRALYAPLFDSRVGTNAARFLLLDPRGEEFYPEARLGDRAGAHLPRQLDQRRRPDRAGTDDAALLTGGEHAGRTSRAYRTAVPPGGRRCRWHTSSRPPRRTGRHRPHGRKVRR</sequence>
<feature type="region of interest" description="Disordered" evidence="1">
    <location>
        <begin position="182"/>
        <end position="254"/>
    </location>
</feature>
<dbReference type="InterPro" id="IPR041413">
    <property type="entry name" value="MLTR_LBD"/>
</dbReference>
<name>A0ABV3XM33_9ACTN</name>
<dbReference type="Gene3D" id="1.10.260.40">
    <property type="entry name" value="lambda repressor-like DNA-binding domains"/>
    <property type="match status" value="1"/>
</dbReference>
<proteinExistence type="predicted"/>
<protein>
    <submittedName>
        <fullName evidence="3">Helix-turn-helix domain-containing protein</fullName>
    </submittedName>
</protein>
<dbReference type="Proteomes" id="UP001560045">
    <property type="component" value="Unassembled WGS sequence"/>
</dbReference>
<dbReference type="EMBL" id="JBFNXQ010000090">
    <property type="protein sequence ID" value="MEX5720845.1"/>
    <property type="molecule type" value="Genomic_DNA"/>
</dbReference>
<comment type="caution">
    <text evidence="3">The sequence shown here is derived from an EMBL/GenBank/DDBJ whole genome shotgun (WGS) entry which is preliminary data.</text>
</comment>
<dbReference type="Pfam" id="PF13560">
    <property type="entry name" value="HTH_31"/>
    <property type="match status" value="1"/>
</dbReference>
<dbReference type="InterPro" id="IPR010982">
    <property type="entry name" value="Lambda_DNA-bd_dom_sf"/>
</dbReference>
<evidence type="ECO:0000256" key="1">
    <source>
        <dbReference type="SAM" id="MobiDB-lite"/>
    </source>
</evidence>
<reference evidence="3 4" key="1">
    <citation type="submission" date="2024-06" db="EMBL/GenBank/DDBJ databases">
        <title>Draft genome sequence of Geodermatophilus badlandi, a novel member of the Geodermatophilaceae isolated from badland sedimentary rocks in the Red desert, Wyoming, USA.</title>
        <authorList>
            <person name="Ben Tekaya S."/>
            <person name="Nouioui I."/>
            <person name="Flores G.M."/>
            <person name="Shaal M.N."/>
            <person name="Bredoire F."/>
            <person name="Basile F."/>
            <person name="Van Diepen L."/>
            <person name="Ward N.L."/>
        </authorList>
    </citation>
    <scope>NUCLEOTIDE SEQUENCE [LARGE SCALE GENOMIC DNA]</scope>
    <source>
        <strain evidence="3 4">WL48A</strain>
    </source>
</reference>
<evidence type="ECO:0000313" key="4">
    <source>
        <dbReference type="Proteomes" id="UP001560045"/>
    </source>
</evidence>
<organism evidence="3 4">
    <name type="scientific">Geodermatophilus maliterrae</name>
    <dbReference type="NCBI Taxonomy" id="3162531"/>
    <lineage>
        <taxon>Bacteria</taxon>
        <taxon>Bacillati</taxon>
        <taxon>Actinomycetota</taxon>
        <taxon>Actinomycetes</taxon>
        <taxon>Geodermatophilales</taxon>
        <taxon>Geodermatophilaceae</taxon>
        <taxon>Geodermatophilus</taxon>
    </lineage>
</organism>